<dbReference type="AlphaFoldDB" id="A6KGE8"/>
<reference evidence="1 2" key="1">
    <citation type="submission" date="2005-09" db="EMBL/GenBank/DDBJ databases">
        <authorList>
            <person name="Mural R.J."/>
            <person name="Li P.W."/>
            <person name="Adams M.D."/>
            <person name="Amanatides P.G."/>
            <person name="Baden-Tillson H."/>
            <person name="Barnstead M."/>
            <person name="Chin S.H."/>
            <person name="Dew I."/>
            <person name="Evans C.A."/>
            <person name="Ferriera S."/>
            <person name="Flanigan M."/>
            <person name="Fosler C."/>
            <person name="Glodek A."/>
            <person name="Gu Z."/>
            <person name="Holt R.A."/>
            <person name="Jennings D."/>
            <person name="Kraft C.L."/>
            <person name="Lu F."/>
            <person name="Nguyen T."/>
            <person name="Nusskern D.R."/>
            <person name="Pfannkoch C.M."/>
            <person name="Sitter C."/>
            <person name="Sutton G.G."/>
            <person name="Venter J.C."/>
            <person name="Wang Z."/>
            <person name="Woodage T."/>
            <person name="Zheng X.H."/>
            <person name="Zhong F."/>
        </authorList>
    </citation>
    <scope>NUCLEOTIDE SEQUENCE [LARGE SCALE GENOMIC DNA]</scope>
    <source>
        <strain>BN</strain>
        <strain evidence="2">Sprague-Dawley</strain>
    </source>
</reference>
<name>A6KGE8_RAT</name>
<gene>
    <name evidence="1" type="ORF">rCG_51019</name>
</gene>
<proteinExistence type="predicted"/>
<sequence length="30" mass="3466">MNCLSFPSTCLLYLEKGRMKVPFTSPGWRC</sequence>
<accession>A6KGE8</accession>
<dbReference type="EMBL" id="CH474048">
    <property type="protein sequence ID" value="EDL75716.1"/>
    <property type="molecule type" value="Genomic_DNA"/>
</dbReference>
<dbReference type="Proteomes" id="UP000234681">
    <property type="component" value="Chromosome 2"/>
</dbReference>
<protein>
    <submittedName>
        <fullName evidence="1">RCG51019, isoform CRA_a</fullName>
    </submittedName>
</protein>
<organism evidence="1 2">
    <name type="scientific">Rattus norvegicus</name>
    <name type="common">Rat</name>
    <dbReference type="NCBI Taxonomy" id="10116"/>
    <lineage>
        <taxon>Eukaryota</taxon>
        <taxon>Metazoa</taxon>
        <taxon>Chordata</taxon>
        <taxon>Craniata</taxon>
        <taxon>Vertebrata</taxon>
        <taxon>Euteleostomi</taxon>
        <taxon>Mammalia</taxon>
        <taxon>Eutheria</taxon>
        <taxon>Euarchontoglires</taxon>
        <taxon>Glires</taxon>
        <taxon>Rodentia</taxon>
        <taxon>Myomorpha</taxon>
        <taxon>Muroidea</taxon>
        <taxon>Muridae</taxon>
        <taxon>Murinae</taxon>
        <taxon>Rattus</taxon>
    </lineage>
</organism>
<evidence type="ECO:0000313" key="2">
    <source>
        <dbReference type="Proteomes" id="UP000234681"/>
    </source>
</evidence>
<evidence type="ECO:0000313" key="1">
    <source>
        <dbReference type="EMBL" id="EDL75716.1"/>
    </source>
</evidence>